<sequence>MSLHILNAIITPYYDKLAVHGIRLYDSKNEEIHLKKLDWPPIHGHASGSNDANVNDSLSMKWKNNELWSKTSSESSIEARRSSNDEINFFGWFYVQLDGDVAYAPEDEKHDFLIIVGENGSNNQIFHAIRFKKGSIVVMDSFLIHSLPIPIMDGNGIMNFKVFNRAVNAKSSFNLAQHVHVSLTNIEKRNFIPLKDGPIHEHPHEPILPWNFSMKKLTLEHVTHSNFAAYGLLIPHMDYHKEEIEPSSWPYLKGSNKHSKVRLLEQEFRLTWEDDANEIVKKTIFEGLSKSFNNIAGKAGIEYYENTNDFVVNFLITHPDGSYYMHAKDAETKFAMIFALPDTHNGDPIEETLKVFLFQK</sequence>
<protein>
    <submittedName>
        <fullName evidence="2">Uncharacterized protein</fullName>
    </submittedName>
</protein>
<organism evidence="1 2">
    <name type="scientific">Acrobeloides nanus</name>
    <dbReference type="NCBI Taxonomy" id="290746"/>
    <lineage>
        <taxon>Eukaryota</taxon>
        <taxon>Metazoa</taxon>
        <taxon>Ecdysozoa</taxon>
        <taxon>Nematoda</taxon>
        <taxon>Chromadorea</taxon>
        <taxon>Rhabditida</taxon>
        <taxon>Tylenchina</taxon>
        <taxon>Cephalobomorpha</taxon>
        <taxon>Cephaloboidea</taxon>
        <taxon>Cephalobidae</taxon>
        <taxon>Acrobeloides</taxon>
    </lineage>
</organism>
<keyword evidence="1" id="KW-1185">Reference proteome</keyword>
<name>A0A914DL96_9BILA</name>
<accession>A0A914DL96</accession>
<dbReference type="WBParaSite" id="ACRNAN_scaffold2808.g20513.t1">
    <property type="protein sequence ID" value="ACRNAN_scaffold2808.g20513.t1"/>
    <property type="gene ID" value="ACRNAN_scaffold2808.g20513"/>
</dbReference>
<reference evidence="2" key="1">
    <citation type="submission" date="2022-11" db="UniProtKB">
        <authorList>
            <consortium name="WormBaseParasite"/>
        </authorList>
    </citation>
    <scope>IDENTIFICATION</scope>
</reference>
<dbReference type="Proteomes" id="UP000887540">
    <property type="component" value="Unplaced"/>
</dbReference>
<dbReference type="AlphaFoldDB" id="A0A914DL96"/>
<proteinExistence type="predicted"/>
<evidence type="ECO:0000313" key="1">
    <source>
        <dbReference type="Proteomes" id="UP000887540"/>
    </source>
</evidence>
<evidence type="ECO:0000313" key="2">
    <source>
        <dbReference type="WBParaSite" id="ACRNAN_scaffold2808.g20513.t1"/>
    </source>
</evidence>